<organism evidence="2 3">
    <name type="scientific">Eiseniibacteriota bacterium</name>
    <dbReference type="NCBI Taxonomy" id="2212470"/>
    <lineage>
        <taxon>Bacteria</taxon>
        <taxon>Candidatus Eiseniibacteriota</taxon>
    </lineage>
</organism>
<dbReference type="AlphaFoldDB" id="A0A7Y2EAF8"/>
<sequence length="225" mass="24456">MKRYLVPLLAVLFCSSARADEESAPVIVLHVNPVVGKNQCTAIDPLCNEVVTHGEVVDDSPDASYTVYMMANILQGDAIREVELGIWYIGEFDDANLTEGINVLSWTGCSDSETPSAEWPEKNSTNSMSFSSDVCQNRPASPAELTILGNFYVTAYSSSLMQTIPVPQNGTYTVTGCEEEPIPMSWPQAAGWIAFGNRSEGQGVNPCYFTPVKASTWGALKKSLR</sequence>
<evidence type="ECO:0000256" key="1">
    <source>
        <dbReference type="SAM" id="SignalP"/>
    </source>
</evidence>
<dbReference type="EMBL" id="JABDJR010000239">
    <property type="protein sequence ID" value="NNF06360.1"/>
    <property type="molecule type" value="Genomic_DNA"/>
</dbReference>
<comment type="caution">
    <text evidence="2">The sequence shown here is derived from an EMBL/GenBank/DDBJ whole genome shotgun (WGS) entry which is preliminary data.</text>
</comment>
<keyword evidence="1" id="KW-0732">Signal</keyword>
<feature type="signal peptide" evidence="1">
    <location>
        <begin position="1"/>
        <end position="19"/>
    </location>
</feature>
<dbReference type="Proteomes" id="UP000547674">
    <property type="component" value="Unassembled WGS sequence"/>
</dbReference>
<feature type="chain" id="PRO_5030596999" evidence="1">
    <location>
        <begin position="20"/>
        <end position="225"/>
    </location>
</feature>
<evidence type="ECO:0000313" key="2">
    <source>
        <dbReference type="EMBL" id="NNF06360.1"/>
    </source>
</evidence>
<gene>
    <name evidence="2" type="ORF">HKN21_06340</name>
</gene>
<name>A0A7Y2EAF8_UNCEI</name>
<evidence type="ECO:0000313" key="3">
    <source>
        <dbReference type="Proteomes" id="UP000547674"/>
    </source>
</evidence>
<proteinExistence type="predicted"/>
<protein>
    <submittedName>
        <fullName evidence="2">Uncharacterized protein</fullName>
    </submittedName>
</protein>
<reference evidence="2 3" key="1">
    <citation type="submission" date="2020-03" db="EMBL/GenBank/DDBJ databases">
        <title>Metabolic flexibility allows generalist bacteria to become dominant in a frequently disturbed ecosystem.</title>
        <authorList>
            <person name="Chen Y.-J."/>
            <person name="Leung P.M."/>
            <person name="Bay S.K."/>
            <person name="Hugenholtz P."/>
            <person name="Kessler A.J."/>
            <person name="Shelley G."/>
            <person name="Waite D.W."/>
            <person name="Cook P.L."/>
            <person name="Greening C."/>
        </authorList>
    </citation>
    <scope>NUCLEOTIDE SEQUENCE [LARGE SCALE GENOMIC DNA]</scope>
    <source>
        <strain evidence="2">SS_bin_28</strain>
    </source>
</reference>
<accession>A0A7Y2EAF8</accession>